<evidence type="ECO:0000256" key="4">
    <source>
        <dbReference type="ARBA" id="ARBA00023002"/>
    </source>
</evidence>
<sequence>MQQAHEMFTHSREAYASALNQHGPVIGVWRKGRLEYIVNEEYTNDVLSRDHEFSFEKGVATILNGSFLMSLTNGNFFKDMHMIISGGVIPRVDEIVDQIFPIFQRHAKKLVDDSQQSRTGVDLFTHTRRCIAEGMLVVAFGEACLFPEALAPTNTAKEVADAVATLTGIYQNTSYFARTFPRTWKTITWVNVVSKIIIFKYFLMALPIIWREVRGRKYRPLNSTTLEQDEENHSETLVHYAARMCANAQGTVPILSRIWLSIAMLMFVFASVHQTAAVAVWVMYELAVRREYIPAIREELLIISDSIDSSGVHRLSYEALRRATVLDSFIREVLRLKGDTIGVMRGTTNDVKLGGYTIPKGVLVCPLSTLTNESRNIYGDDAAKFNPGRWDDGPAASTVTPGYLAFGFGRWACPGRVLAIAEIKMIVLTLIAMSMPEMEGGKYTVVDPLNVTSVPPVGRLILRSWTEFGKGRQEE</sequence>
<name>A0A0C2ZN56_9AGAM</name>
<dbReference type="InParanoid" id="A0A0C2ZN56"/>
<dbReference type="PANTHER" id="PTHR46206:SF7">
    <property type="entry name" value="P450, PUTATIVE (EUROFUNG)-RELATED"/>
    <property type="match status" value="1"/>
</dbReference>
<dbReference type="Proteomes" id="UP000053989">
    <property type="component" value="Unassembled WGS sequence"/>
</dbReference>
<dbReference type="PANTHER" id="PTHR46206">
    <property type="entry name" value="CYTOCHROME P450"/>
    <property type="match status" value="1"/>
</dbReference>
<organism evidence="8 9">
    <name type="scientific">Scleroderma citrinum Foug A</name>
    <dbReference type="NCBI Taxonomy" id="1036808"/>
    <lineage>
        <taxon>Eukaryota</taxon>
        <taxon>Fungi</taxon>
        <taxon>Dikarya</taxon>
        <taxon>Basidiomycota</taxon>
        <taxon>Agaricomycotina</taxon>
        <taxon>Agaricomycetes</taxon>
        <taxon>Agaricomycetidae</taxon>
        <taxon>Boletales</taxon>
        <taxon>Sclerodermatineae</taxon>
        <taxon>Sclerodermataceae</taxon>
        <taxon>Scleroderma</taxon>
    </lineage>
</organism>
<keyword evidence="3 6" id="KW-0479">Metal-binding</keyword>
<dbReference type="GO" id="GO:0020037">
    <property type="term" value="F:heme binding"/>
    <property type="evidence" value="ECO:0007669"/>
    <property type="project" value="InterPro"/>
</dbReference>
<dbReference type="HOGENOM" id="CLU_536500_0_0_1"/>
<dbReference type="OrthoDB" id="2652272at2759"/>
<feature type="binding site" description="axial binding residue" evidence="6">
    <location>
        <position position="413"/>
    </location>
    <ligand>
        <name>heme</name>
        <dbReference type="ChEBI" id="CHEBI:30413"/>
    </ligand>
    <ligandPart>
        <name>Fe</name>
        <dbReference type="ChEBI" id="CHEBI:18248"/>
    </ligandPart>
</feature>
<gene>
    <name evidence="8" type="ORF">SCLCIDRAFT_118388</name>
</gene>
<dbReference type="STRING" id="1036808.A0A0C2ZN56"/>
<evidence type="ECO:0000256" key="2">
    <source>
        <dbReference type="ARBA" id="ARBA00010617"/>
    </source>
</evidence>
<evidence type="ECO:0000256" key="6">
    <source>
        <dbReference type="PIRSR" id="PIRSR602403-1"/>
    </source>
</evidence>
<dbReference type="InterPro" id="IPR036396">
    <property type="entry name" value="Cyt_P450_sf"/>
</dbReference>
<dbReference type="GO" id="GO:0005506">
    <property type="term" value="F:iron ion binding"/>
    <property type="evidence" value="ECO:0007669"/>
    <property type="project" value="InterPro"/>
</dbReference>
<keyword evidence="7" id="KW-0812">Transmembrane</keyword>
<protein>
    <recommendedName>
        <fullName evidence="10">Cytochrome P450</fullName>
    </recommendedName>
</protein>
<dbReference type="InterPro" id="IPR002403">
    <property type="entry name" value="Cyt_P450_E_grp-IV"/>
</dbReference>
<dbReference type="EMBL" id="KN822038">
    <property type="protein sequence ID" value="KIM63018.1"/>
    <property type="molecule type" value="Genomic_DNA"/>
</dbReference>
<dbReference type="SUPFAM" id="SSF48264">
    <property type="entry name" value="Cytochrome P450"/>
    <property type="match status" value="1"/>
</dbReference>
<keyword evidence="4" id="KW-0560">Oxidoreductase</keyword>
<dbReference type="AlphaFoldDB" id="A0A0C2ZN56"/>
<evidence type="ECO:0000256" key="1">
    <source>
        <dbReference type="ARBA" id="ARBA00001971"/>
    </source>
</evidence>
<evidence type="ECO:0000256" key="7">
    <source>
        <dbReference type="SAM" id="Phobius"/>
    </source>
</evidence>
<dbReference type="Pfam" id="PF00067">
    <property type="entry name" value="p450"/>
    <property type="match status" value="1"/>
</dbReference>
<keyword evidence="5 6" id="KW-0408">Iron</keyword>
<evidence type="ECO:0000256" key="5">
    <source>
        <dbReference type="ARBA" id="ARBA00023004"/>
    </source>
</evidence>
<comment type="cofactor">
    <cofactor evidence="1 6">
        <name>heme</name>
        <dbReference type="ChEBI" id="CHEBI:30413"/>
    </cofactor>
</comment>
<dbReference type="InterPro" id="IPR001128">
    <property type="entry name" value="Cyt_P450"/>
</dbReference>
<accession>A0A0C2ZN56</accession>
<dbReference type="GO" id="GO:0004497">
    <property type="term" value="F:monooxygenase activity"/>
    <property type="evidence" value="ECO:0007669"/>
    <property type="project" value="InterPro"/>
</dbReference>
<dbReference type="Gene3D" id="1.10.630.10">
    <property type="entry name" value="Cytochrome P450"/>
    <property type="match status" value="1"/>
</dbReference>
<evidence type="ECO:0000256" key="3">
    <source>
        <dbReference type="ARBA" id="ARBA00022723"/>
    </source>
</evidence>
<dbReference type="GO" id="GO:0016705">
    <property type="term" value="F:oxidoreductase activity, acting on paired donors, with incorporation or reduction of molecular oxygen"/>
    <property type="evidence" value="ECO:0007669"/>
    <property type="project" value="InterPro"/>
</dbReference>
<feature type="transmembrane region" description="Helical" evidence="7">
    <location>
        <begin position="188"/>
        <end position="210"/>
    </location>
</feature>
<keyword evidence="9" id="KW-1185">Reference proteome</keyword>
<comment type="similarity">
    <text evidence="2">Belongs to the cytochrome P450 family.</text>
</comment>
<evidence type="ECO:0008006" key="10">
    <source>
        <dbReference type="Google" id="ProtNLM"/>
    </source>
</evidence>
<keyword evidence="7" id="KW-0472">Membrane</keyword>
<proteinExistence type="inferred from homology"/>
<evidence type="ECO:0000313" key="9">
    <source>
        <dbReference type="Proteomes" id="UP000053989"/>
    </source>
</evidence>
<keyword evidence="7" id="KW-1133">Transmembrane helix</keyword>
<evidence type="ECO:0000313" key="8">
    <source>
        <dbReference type="EMBL" id="KIM63018.1"/>
    </source>
</evidence>
<reference evidence="8 9" key="1">
    <citation type="submission" date="2014-04" db="EMBL/GenBank/DDBJ databases">
        <authorList>
            <consortium name="DOE Joint Genome Institute"/>
            <person name="Kuo A."/>
            <person name="Kohler A."/>
            <person name="Nagy L.G."/>
            <person name="Floudas D."/>
            <person name="Copeland A."/>
            <person name="Barry K.W."/>
            <person name="Cichocki N."/>
            <person name="Veneault-Fourrey C."/>
            <person name="LaButti K."/>
            <person name="Lindquist E.A."/>
            <person name="Lipzen A."/>
            <person name="Lundell T."/>
            <person name="Morin E."/>
            <person name="Murat C."/>
            <person name="Sun H."/>
            <person name="Tunlid A."/>
            <person name="Henrissat B."/>
            <person name="Grigoriev I.V."/>
            <person name="Hibbett D.S."/>
            <person name="Martin F."/>
            <person name="Nordberg H.P."/>
            <person name="Cantor M.N."/>
            <person name="Hua S.X."/>
        </authorList>
    </citation>
    <scope>NUCLEOTIDE SEQUENCE [LARGE SCALE GENOMIC DNA]</scope>
    <source>
        <strain evidence="8 9">Foug A</strain>
    </source>
</reference>
<feature type="transmembrane region" description="Helical" evidence="7">
    <location>
        <begin position="258"/>
        <end position="284"/>
    </location>
</feature>
<keyword evidence="6" id="KW-0349">Heme</keyword>
<dbReference type="PRINTS" id="PR00465">
    <property type="entry name" value="EP450IV"/>
</dbReference>
<reference evidence="9" key="2">
    <citation type="submission" date="2015-01" db="EMBL/GenBank/DDBJ databases">
        <title>Evolutionary Origins and Diversification of the Mycorrhizal Mutualists.</title>
        <authorList>
            <consortium name="DOE Joint Genome Institute"/>
            <consortium name="Mycorrhizal Genomics Consortium"/>
            <person name="Kohler A."/>
            <person name="Kuo A."/>
            <person name="Nagy L.G."/>
            <person name="Floudas D."/>
            <person name="Copeland A."/>
            <person name="Barry K.W."/>
            <person name="Cichocki N."/>
            <person name="Veneault-Fourrey C."/>
            <person name="LaButti K."/>
            <person name="Lindquist E.A."/>
            <person name="Lipzen A."/>
            <person name="Lundell T."/>
            <person name="Morin E."/>
            <person name="Murat C."/>
            <person name="Riley R."/>
            <person name="Ohm R."/>
            <person name="Sun H."/>
            <person name="Tunlid A."/>
            <person name="Henrissat B."/>
            <person name="Grigoriev I.V."/>
            <person name="Hibbett D.S."/>
            <person name="Martin F."/>
        </authorList>
    </citation>
    <scope>NUCLEOTIDE SEQUENCE [LARGE SCALE GENOMIC DNA]</scope>
    <source>
        <strain evidence="9">Foug A</strain>
    </source>
</reference>